<proteinExistence type="predicted"/>
<evidence type="ECO:0000313" key="2">
    <source>
        <dbReference type="Proteomes" id="UP000886501"/>
    </source>
</evidence>
<sequence>MFTSITNTARLAKQQRVIQTGASSSNFVGDLTSVLAQRQPCFTVSPTDVDVLSSPQQFYNTLLDKIRHARRRVFISSLYIGAEDTELINTLHSALKSNESLQLDIHLDLNRSTRPGPSSPAKAVLPLVSAYPDRVNVFLFRSPKLKGLTGTLVPPRFNEGWGTWHPKIYGVDDDVMISGANLNSSYFTDRQDRYIRFRSHVELAQYCRDFLHKSSTFSYRLLPPSSQSSAPYDLHWPDPHTHPHHLESKAKRALTELQSAWIEKSRARSPSETEVLLFPVIQAGQFGIREEEQAVGLIFDRLAKYHTDDSSTSPTVDLTSGYFGLSKLYQSFVLQSGVHTQLLCASPQANGFYNAHGISGRIPEAYTYLEQRFMKAAYGTNVLLKEWNRKGWTYHAKGIWVRPTPSSLPTMTLFGSTNLNSRSSNLDTELTFIMTVPENNDDKAALSLRQKLQDEIQGLKGFAVPWRGESRHVRIGTKVLVGLGVEGML</sequence>
<name>A0ACB6ZDJ8_THEGA</name>
<reference evidence="1" key="1">
    <citation type="submission" date="2019-10" db="EMBL/GenBank/DDBJ databases">
        <authorList>
            <consortium name="DOE Joint Genome Institute"/>
            <person name="Kuo A."/>
            <person name="Miyauchi S."/>
            <person name="Kiss E."/>
            <person name="Drula E."/>
            <person name="Kohler A."/>
            <person name="Sanchez-Garcia M."/>
            <person name="Andreopoulos B."/>
            <person name="Barry K.W."/>
            <person name="Bonito G."/>
            <person name="Buee M."/>
            <person name="Carver A."/>
            <person name="Chen C."/>
            <person name="Cichocki N."/>
            <person name="Clum A."/>
            <person name="Culley D."/>
            <person name="Crous P.W."/>
            <person name="Fauchery L."/>
            <person name="Girlanda M."/>
            <person name="Hayes R."/>
            <person name="Keri Z."/>
            <person name="Labutti K."/>
            <person name="Lipzen A."/>
            <person name="Lombard V."/>
            <person name="Magnuson J."/>
            <person name="Maillard F."/>
            <person name="Morin E."/>
            <person name="Murat C."/>
            <person name="Nolan M."/>
            <person name="Ohm R."/>
            <person name="Pangilinan J."/>
            <person name="Pereira M."/>
            <person name="Perotto S."/>
            <person name="Peter M."/>
            <person name="Riley R."/>
            <person name="Sitrit Y."/>
            <person name="Stielow B."/>
            <person name="Szollosi G."/>
            <person name="Zifcakova L."/>
            <person name="Stursova M."/>
            <person name="Spatafora J.W."/>
            <person name="Tedersoo L."/>
            <person name="Vaario L.-M."/>
            <person name="Yamada A."/>
            <person name="Yan M."/>
            <person name="Wang P."/>
            <person name="Xu J."/>
            <person name="Bruns T."/>
            <person name="Baldrian P."/>
            <person name="Vilgalys R."/>
            <person name="Henrissat B."/>
            <person name="Grigoriev I.V."/>
            <person name="Hibbett D."/>
            <person name="Nagy L.G."/>
            <person name="Martin F.M."/>
        </authorList>
    </citation>
    <scope>NUCLEOTIDE SEQUENCE</scope>
    <source>
        <strain evidence="1">P2</strain>
    </source>
</reference>
<reference evidence="1" key="2">
    <citation type="journal article" date="2020" name="Nat. Commun.">
        <title>Large-scale genome sequencing of mycorrhizal fungi provides insights into the early evolution of symbiotic traits.</title>
        <authorList>
            <person name="Miyauchi S."/>
            <person name="Kiss E."/>
            <person name="Kuo A."/>
            <person name="Drula E."/>
            <person name="Kohler A."/>
            <person name="Sanchez-Garcia M."/>
            <person name="Morin E."/>
            <person name="Andreopoulos B."/>
            <person name="Barry K.W."/>
            <person name="Bonito G."/>
            <person name="Buee M."/>
            <person name="Carver A."/>
            <person name="Chen C."/>
            <person name="Cichocki N."/>
            <person name="Clum A."/>
            <person name="Culley D."/>
            <person name="Crous P.W."/>
            <person name="Fauchery L."/>
            <person name="Girlanda M."/>
            <person name="Hayes R.D."/>
            <person name="Keri Z."/>
            <person name="LaButti K."/>
            <person name="Lipzen A."/>
            <person name="Lombard V."/>
            <person name="Magnuson J."/>
            <person name="Maillard F."/>
            <person name="Murat C."/>
            <person name="Nolan M."/>
            <person name="Ohm R.A."/>
            <person name="Pangilinan J."/>
            <person name="Pereira M.F."/>
            <person name="Perotto S."/>
            <person name="Peter M."/>
            <person name="Pfister S."/>
            <person name="Riley R."/>
            <person name="Sitrit Y."/>
            <person name="Stielow J.B."/>
            <person name="Szollosi G."/>
            <person name="Zifcakova L."/>
            <person name="Stursova M."/>
            <person name="Spatafora J.W."/>
            <person name="Tedersoo L."/>
            <person name="Vaario L.M."/>
            <person name="Yamada A."/>
            <person name="Yan M."/>
            <person name="Wang P."/>
            <person name="Xu J."/>
            <person name="Bruns T."/>
            <person name="Baldrian P."/>
            <person name="Vilgalys R."/>
            <person name="Dunand C."/>
            <person name="Henrissat B."/>
            <person name="Grigoriev I.V."/>
            <person name="Hibbett D."/>
            <person name="Nagy L.G."/>
            <person name="Martin F.M."/>
        </authorList>
    </citation>
    <scope>NUCLEOTIDE SEQUENCE</scope>
    <source>
        <strain evidence="1">P2</strain>
    </source>
</reference>
<dbReference type="EMBL" id="MU118024">
    <property type="protein sequence ID" value="KAF9647885.1"/>
    <property type="molecule type" value="Genomic_DNA"/>
</dbReference>
<accession>A0ACB6ZDJ8</accession>
<comment type="caution">
    <text evidence="1">The sequence shown here is derived from an EMBL/GenBank/DDBJ whole genome shotgun (WGS) entry which is preliminary data.</text>
</comment>
<protein>
    <submittedName>
        <fullName evidence="1">Uncharacterized protein</fullName>
    </submittedName>
</protein>
<organism evidence="1 2">
    <name type="scientific">Thelephora ganbajun</name>
    <name type="common">Ganba fungus</name>
    <dbReference type="NCBI Taxonomy" id="370292"/>
    <lineage>
        <taxon>Eukaryota</taxon>
        <taxon>Fungi</taxon>
        <taxon>Dikarya</taxon>
        <taxon>Basidiomycota</taxon>
        <taxon>Agaricomycotina</taxon>
        <taxon>Agaricomycetes</taxon>
        <taxon>Thelephorales</taxon>
        <taxon>Thelephoraceae</taxon>
        <taxon>Thelephora</taxon>
    </lineage>
</organism>
<evidence type="ECO:0000313" key="1">
    <source>
        <dbReference type="EMBL" id="KAF9647885.1"/>
    </source>
</evidence>
<dbReference type="Proteomes" id="UP000886501">
    <property type="component" value="Unassembled WGS sequence"/>
</dbReference>
<keyword evidence="2" id="KW-1185">Reference proteome</keyword>
<gene>
    <name evidence="1" type="ORF">BDM02DRAFT_3097350</name>
</gene>